<dbReference type="InterPro" id="IPR013742">
    <property type="entry name" value="Whirly"/>
</dbReference>
<keyword evidence="2" id="KW-0809">Transit peptide</keyword>
<accession>A0A426YBU7</accession>
<dbReference type="GO" id="GO:0006952">
    <property type="term" value="P:defense response"/>
    <property type="evidence" value="ECO:0007669"/>
    <property type="project" value="InterPro"/>
</dbReference>
<dbReference type="AlphaFoldDB" id="A0A426YBU7"/>
<dbReference type="InterPro" id="IPR009044">
    <property type="entry name" value="ssDNA-bd_transcriptional_reg"/>
</dbReference>
<dbReference type="Gene3D" id="2.30.31.10">
    <property type="entry name" value="Transcriptional Coactivator Pc4, Chain A"/>
    <property type="match status" value="1"/>
</dbReference>
<reference evidence="4 5" key="1">
    <citation type="journal article" date="2014" name="Agronomy (Basel)">
        <title>A Draft Genome Sequence for Ensete ventricosum, the Drought-Tolerant Tree Against Hunger.</title>
        <authorList>
            <person name="Harrison J."/>
            <person name="Moore K.A."/>
            <person name="Paszkiewicz K."/>
            <person name="Jones T."/>
            <person name="Grant M."/>
            <person name="Ambacheew D."/>
            <person name="Muzemil S."/>
            <person name="Studholme D.J."/>
        </authorList>
    </citation>
    <scope>NUCLEOTIDE SEQUENCE [LARGE SCALE GENOMIC DNA]</scope>
</reference>
<sequence>MYSPSCPRPVRPYPHLLPASSAPLNSSFSCPRTLTLGRKKKAQLFVRCRRSDYFDQQRLFVRPPSPPQDEPSSLASQPPGAQPSRVFVGYSIYKGKAALTVEPRAPEFAPLDVWYGMVVPSDTPRCTERYV</sequence>
<proteinExistence type="inferred from homology"/>
<organism evidence="4 5">
    <name type="scientific">Ensete ventricosum</name>
    <name type="common">Abyssinian banana</name>
    <name type="synonym">Musa ensete</name>
    <dbReference type="NCBI Taxonomy" id="4639"/>
    <lineage>
        <taxon>Eukaryota</taxon>
        <taxon>Viridiplantae</taxon>
        <taxon>Streptophyta</taxon>
        <taxon>Embryophyta</taxon>
        <taxon>Tracheophyta</taxon>
        <taxon>Spermatophyta</taxon>
        <taxon>Magnoliopsida</taxon>
        <taxon>Liliopsida</taxon>
        <taxon>Zingiberales</taxon>
        <taxon>Musaceae</taxon>
        <taxon>Ensete</taxon>
    </lineage>
</organism>
<name>A0A426YBU7_ENSVE</name>
<protein>
    <submittedName>
        <fullName evidence="4">Uncharacterized protein</fullName>
    </submittedName>
</protein>
<dbReference type="GO" id="GO:0003697">
    <property type="term" value="F:single-stranded DNA binding"/>
    <property type="evidence" value="ECO:0007669"/>
    <property type="project" value="InterPro"/>
</dbReference>
<evidence type="ECO:0000313" key="5">
    <source>
        <dbReference type="Proteomes" id="UP000287651"/>
    </source>
</evidence>
<gene>
    <name evidence="4" type="ORF">B296_00052563</name>
</gene>
<feature type="region of interest" description="Disordered" evidence="3">
    <location>
        <begin position="59"/>
        <end position="82"/>
    </location>
</feature>
<evidence type="ECO:0000256" key="3">
    <source>
        <dbReference type="SAM" id="MobiDB-lite"/>
    </source>
</evidence>
<dbReference type="PANTHER" id="PTHR31745">
    <property type="entry name" value="SINGLE-STRANDED DNA-BINDING PROTEIN WHY2, MITOCHONDRIAL"/>
    <property type="match status" value="1"/>
</dbReference>
<dbReference type="Proteomes" id="UP000287651">
    <property type="component" value="Unassembled WGS sequence"/>
</dbReference>
<comment type="caution">
    <text evidence="4">The sequence shown here is derived from an EMBL/GenBank/DDBJ whole genome shotgun (WGS) entry which is preliminary data.</text>
</comment>
<comment type="similarity">
    <text evidence="1">Belongs to the Whirly family.</text>
</comment>
<dbReference type="PANTHER" id="PTHR31745:SF2">
    <property type="entry name" value="SINGLE-STRANDED DNA-BINDING PROTEIN WHY1, CHLOROPLASTIC"/>
    <property type="match status" value="1"/>
</dbReference>
<evidence type="ECO:0000256" key="2">
    <source>
        <dbReference type="ARBA" id="ARBA00022946"/>
    </source>
</evidence>
<dbReference type="GO" id="GO:0006355">
    <property type="term" value="P:regulation of DNA-templated transcription"/>
    <property type="evidence" value="ECO:0007669"/>
    <property type="project" value="InterPro"/>
</dbReference>
<dbReference type="EMBL" id="AMZH03013494">
    <property type="protein sequence ID" value="RRT49168.1"/>
    <property type="molecule type" value="Genomic_DNA"/>
</dbReference>
<evidence type="ECO:0000256" key="1">
    <source>
        <dbReference type="ARBA" id="ARBA00006061"/>
    </source>
</evidence>
<dbReference type="SUPFAM" id="SSF54447">
    <property type="entry name" value="ssDNA-binding transcriptional regulator domain"/>
    <property type="match status" value="1"/>
</dbReference>
<evidence type="ECO:0000313" key="4">
    <source>
        <dbReference type="EMBL" id="RRT49168.1"/>
    </source>
</evidence>